<dbReference type="PROSITE" id="PS00138">
    <property type="entry name" value="SUBTILASE_SER"/>
    <property type="match status" value="1"/>
</dbReference>
<dbReference type="PRINTS" id="PR00723">
    <property type="entry name" value="SUBTILISIN"/>
</dbReference>
<organism evidence="16 17">
    <name type="scientific">Streptomyces olindensis</name>
    <dbReference type="NCBI Taxonomy" id="358823"/>
    <lineage>
        <taxon>Bacteria</taxon>
        <taxon>Bacillati</taxon>
        <taxon>Actinomycetota</taxon>
        <taxon>Actinomycetes</taxon>
        <taxon>Kitasatosporales</taxon>
        <taxon>Streptomycetaceae</taxon>
        <taxon>Streptomyces</taxon>
    </lineage>
</organism>
<comment type="similarity">
    <text evidence="2 10 11">Belongs to the peptidase S8 family.</text>
</comment>
<feature type="domain" description="Peptidase S8/S53" evidence="15">
    <location>
        <begin position="76"/>
        <end position="339"/>
    </location>
</feature>
<reference evidence="16 17" key="1">
    <citation type="submission" date="2024-06" db="EMBL/GenBank/DDBJ databases">
        <title>The Natural Products Discovery Center: Release of the First 8490 Sequenced Strains for Exploring Actinobacteria Biosynthetic Diversity.</title>
        <authorList>
            <person name="Kalkreuter E."/>
            <person name="Kautsar S.A."/>
            <person name="Yang D."/>
            <person name="Bader C.D."/>
            <person name="Teijaro C.N."/>
            <person name="Fluegel L."/>
            <person name="Davis C.M."/>
            <person name="Simpson J.R."/>
            <person name="Lauterbach L."/>
            <person name="Steele A.D."/>
            <person name="Gui C."/>
            <person name="Meng S."/>
            <person name="Li G."/>
            <person name="Viehrig K."/>
            <person name="Ye F."/>
            <person name="Su P."/>
            <person name="Kiefer A.F."/>
            <person name="Nichols A."/>
            <person name="Cepeda A.J."/>
            <person name="Yan W."/>
            <person name="Fan B."/>
            <person name="Jiang Y."/>
            <person name="Adhikari A."/>
            <person name="Zheng C.-J."/>
            <person name="Schuster L."/>
            <person name="Cowan T.M."/>
            <person name="Smanski M.J."/>
            <person name="Chevrette M.G."/>
            <person name="De Carvalho L.P.S."/>
            <person name="Shen B."/>
        </authorList>
    </citation>
    <scope>NUCLEOTIDE SEQUENCE [LARGE SCALE GENOMIC DNA]</scope>
    <source>
        <strain evidence="16 17">NPDC019583</strain>
    </source>
</reference>
<gene>
    <name evidence="16" type="primary">mycP</name>
    <name evidence="16" type="ORF">ABZ568_32375</name>
</gene>
<keyword evidence="6 10" id="KW-0378">Hydrolase</keyword>
<evidence type="ECO:0000256" key="14">
    <source>
        <dbReference type="SAM" id="SignalP"/>
    </source>
</evidence>
<feature type="active site" description="Charge relay system" evidence="10">
    <location>
        <position position="85"/>
    </location>
</feature>
<dbReference type="InterPro" id="IPR050131">
    <property type="entry name" value="Peptidase_S8_subtilisin-like"/>
</dbReference>
<keyword evidence="7 10" id="KW-0720">Serine protease</keyword>
<dbReference type="PANTHER" id="PTHR43806">
    <property type="entry name" value="PEPTIDASE S8"/>
    <property type="match status" value="1"/>
</dbReference>
<feature type="active site" description="Charge relay system" evidence="10">
    <location>
        <position position="292"/>
    </location>
</feature>
<feature type="compositionally biased region" description="Basic and acidic residues" evidence="12">
    <location>
        <begin position="113"/>
        <end position="122"/>
    </location>
</feature>
<evidence type="ECO:0000256" key="10">
    <source>
        <dbReference type="PROSITE-ProRule" id="PRU01240"/>
    </source>
</evidence>
<accession>A0ABV2Y4R9</accession>
<dbReference type="InterPro" id="IPR023828">
    <property type="entry name" value="Peptidase_S8_Ser-AS"/>
</dbReference>
<dbReference type="NCBIfam" id="TIGR03921">
    <property type="entry name" value="T7SS_mycosin"/>
    <property type="match status" value="1"/>
</dbReference>
<dbReference type="SUPFAM" id="SSF52743">
    <property type="entry name" value="Subtilisin-like"/>
    <property type="match status" value="1"/>
</dbReference>
<feature type="transmembrane region" description="Helical" evidence="13">
    <location>
        <begin position="389"/>
        <end position="411"/>
    </location>
</feature>
<evidence type="ECO:0000256" key="7">
    <source>
        <dbReference type="ARBA" id="ARBA00022825"/>
    </source>
</evidence>
<dbReference type="PROSITE" id="PS00136">
    <property type="entry name" value="SUBTILASE_ASP"/>
    <property type="match status" value="1"/>
</dbReference>
<dbReference type="EMBL" id="JBEYBN010000063">
    <property type="protein sequence ID" value="MEU2271027.1"/>
    <property type="molecule type" value="Genomic_DNA"/>
</dbReference>
<evidence type="ECO:0000256" key="3">
    <source>
        <dbReference type="ARBA" id="ARBA00022475"/>
    </source>
</evidence>
<dbReference type="InterPro" id="IPR015500">
    <property type="entry name" value="Peptidase_S8_subtilisin-rel"/>
</dbReference>
<proteinExistence type="inferred from homology"/>
<dbReference type="GO" id="GO:0008233">
    <property type="term" value="F:peptidase activity"/>
    <property type="evidence" value="ECO:0007669"/>
    <property type="project" value="UniProtKB-KW"/>
</dbReference>
<evidence type="ECO:0000313" key="16">
    <source>
        <dbReference type="EMBL" id="MEU2271027.1"/>
    </source>
</evidence>
<comment type="caution">
    <text evidence="16">The sequence shown here is derived from an EMBL/GenBank/DDBJ whole genome shotgun (WGS) entry which is preliminary data.</text>
</comment>
<keyword evidence="4 10" id="KW-0645">Protease</keyword>
<dbReference type="PROSITE" id="PS51892">
    <property type="entry name" value="SUBTILASE"/>
    <property type="match status" value="1"/>
</dbReference>
<dbReference type="PROSITE" id="PS00137">
    <property type="entry name" value="SUBTILASE_HIS"/>
    <property type="match status" value="1"/>
</dbReference>
<keyword evidence="9 13" id="KW-0472">Membrane</keyword>
<dbReference type="InterPro" id="IPR036852">
    <property type="entry name" value="Peptidase_S8/S53_dom_sf"/>
</dbReference>
<keyword evidence="3" id="KW-1003">Cell membrane</keyword>
<feature type="region of interest" description="Disordered" evidence="12">
    <location>
        <begin position="109"/>
        <end position="131"/>
    </location>
</feature>
<dbReference type="InterPro" id="IPR023827">
    <property type="entry name" value="Peptidase_S8_Asp-AS"/>
</dbReference>
<evidence type="ECO:0000256" key="12">
    <source>
        <dbReference type="SAM" id="MobiDB-lite"/>
    </source>
</evidence>
<evidence type="ECO:0000256" key="11">
    <source>
        <dbReference type="RuleBase" id="RU003355"/>
    </source>
</evidence>
<dbReference type="InterPro" id="IPR000209">
    <property type="entry name" value="Peptidase_S8/S53_dom"/>
</dbReference>
<evidence type="ECO:0000256" key="9">
    <source>
        <dbReference type="ARBA" id="ARBA00023136"/>
    </source>
</evidence>
<dbReference type="InterPro" id="IPR023834">
    <property type="entry name" value="T7SS_pept_S8A_mycosin"/>
</dbReference>
<dbReference type="GO" id="GO:0006508">
    <property type="term" value="P:proteolysis"/>
    <property type="evidence" value="ECO:0007669"/>
    <property type="project" value="UniProtKB-KW"/>
</dbReference>
<dbReference type="Proteomes" id="UP001550603">
    <property type="component" value="Unassembled WGS sequence"/>
</dbReference>
<dbReference type="RefSeq" id="WP_359792586.1">
    <property type="nucleotide sequence ID" value="NZ_JBEYBN010000063.1"/>
</dbReference>
<feature type="chain" id="PRO_5045532517" evidence="14">
    <location>
        <begin position="29"/>
        <end position="420"/>
    </location>
</feature>
<evidence type="ECO:0000256" key="6">
    <source>
        <dbReference type="ARBA" id="ARBA00022801"/>
    </source>
</evidence>
<comment type="subcellular location">
    <subcellularLocation>
        <location evidence="1">Cell membrane</location>
        <topology evidence="1">Single-pass membrane protein</topology>
    </subcellularLocation>
</comment>
<feature type="signal peptide" evidence="14">
    <location>
        <begin position="1"/>
        <end position="28"/>
    </location>
</feature>
<evidence type="ECO:0000313" key="17">
    <source>
        <dbReference type="Proteomes" id="UP001550603"/>
    </source>
</evidence>
<sequence>MRPKARKALAARRGCTVAAALVTTTSFAATAHLTLLAPVARADDSGQCTFPSKKYEGRPWSLQRVNLDELWAETKGKGAQVAVIDTGVDVKNPQLVRAVDVSKGKNFLPPKNAKGEKIERGNEQGTTDTVGHGTRVAGIIAARPAKGTGFVGLAPEATIIPIQQNDAQGNGTAEYLALSIRYAVDAGADVINISQDTANAVRPEASLKQAVDYALDHKVVVVASAGNDGLGGNVKITYPASFKGVLAVASSDRNNERASFSQSGEFVGVAAPGVDMISTVPGDGHCSDNGTSFSAPYVAGVAALLKAKHPNWTAQQVVAQIQQTAERTIPGRDRLVGWGVVDPVKALTDIDPANPVESPKPESGVATGVAPSVEPVHLGESEQERNVRLGTYVVVGGLVLVAGLGGAAIAVRDARRRRHV</sequence>
<dbReference type="Pfam" id="PF00082">
    <property type="entry name" value="Peptidase_S8"/>
    <property type="match status" value="1"/>
</dbReference>
<keyword evidence="5 13" id="KW-0812">Transmembrane</keyword>
<protein>
    <submittedName>
        <fullName evidence="16">Type VII secretion-associated serine protease mycosin</fullName>
    </submittedName>
</protein>
<dbReference type="Gene3D" id="3.40.50.200">
    <property type="entry name" value="Peptidase S8/S53 domain"/>
    <property type="match status" value="1"/>
</dbReference>
<dbReference type="InterPro" id="IPR022398">
    <property type="entry name" value="Peptidase_S8_His-AS"/>
</dbReference>
<evidence type="ECO:0000256" key="1">
    <source>
        <dbReference type="ARBA" id="ARBA00004162"/>
    </source>
</evidence>
<name>A0ABV2Y4R9_9ACTN</name>
<feature type="active site" description="Charge relay system" evidence="10">
    <location>
        <position position="132"/>
    </location>
</feature>
<evidence type="ECO:0000256" key="13">
    <source>
        <dbReference type="SAM" id="Phobius"/>
    </source>
</evidence>
<evidence type="ECO:0000256" key="4">
    <source>
        <dbReference type="ARBA" id="ARBA00022670"/>
    </source>
</evidence>
<keyword evidence="17" id="KW-1185">Reference proteome</keyword>
<evidence type="ECO:0000259" key="15">
    <source>
        <dbReference type="Pfam" id="PF00082"/>
    </source>
</evidence>
<evidence type="ECO:0000256" key="2">
    <source>
        <dbReference type="ARBA" id="ARBA00011073"/>
    </source>
</evidence>
<dbReference type="PANTHER" id="PTHR43806:SF11">
    <property type="entry name" value="CEREVISIN-RELATED"/>
    <property type="match status" value="1"/>
</dbReference>
<keyword evidence="8 13" id="KW-1133">Transmembrane helix</keyword>
<evidence type="ECO:0000256" key="5">
    <source>
        <dbReference type="ARBA" id="ARBA00022692"/>
    </source>
</evidence>
<keyword evidence="14" id="KW-0732">Signal</keyword>
<evidence type="ECO:0000256" key="8">
    <source>
        <dbReference type="ARBA" id="ARBA00022989"/>
    </source>
</evidence>